<dbReference type="GO" id="GO:0003724">
    <property type="term" value="F:RNA helicase activity"/>
    <property type="evidence" value="ECO:0007669"/>
    <property type="project" value="InterPro"/>
</dbReference>
<dbReference type="EMBL" id="VITR01000009">
    <property type="protein sequence ID" value="TWB40554.1"/>
    <property type="molecule type" value="Genomic_DNA"/>
</dbReference>
<dbReference type="PROSITE" id="PS51195">
    <property type="entry name" value="Q_MOTIF"/>
    <property type="match status" value="1"/>
</dbReference>
<dbReference type="Proteomes" id="UP000315751">
    <property type="component" value="Unassembled WGS sequence"/>
</dbReference>
<feature type="region of interest" description="Disordered" evidence="8">
    <location>
        <begin position="431"/>
        <end position="588"/>
    </location>
</feature>
<dbReference type="PROSITE" id="PS51194">
    <property type="entry name" value="HELICASE_CTER"/>
    <property type="match status" value="1"/>
</dbReference>
<dbReference type="InterPro" id="IPR014014">
    <property type="entry name" value="RNA_helicase_DEAD_Q_motif"/>
</dbReference>
<sequence>MFVRVPFPGGKGAAPPYFVKESPLDLPVSAENEVIETEILETAEVDMVDDGRTTFADLGLAPALTKALEEVGYQYPTPIQERAIPVALEGRDLIASANTGTGKTAAFVLPALHRMATTPRPLSAEGLQTFGPRLLVLTPTRELATQVMDAVRGYSKYSRIHTLAILGGMPYRQQLEMLRRRVDLVVATPGRLIDHLERGRLDLSTVEMLVLDEADRMLDMGFLEPVEMIANACPENRQTLLFTATVDKAMVRLAGNLLKNPERVDVAGGSVNVSAIEQRFLRADGLEHKEKLLAHLVADPSMNKGIVFAATKRDADRLADSLSEMGYAAAPLHGDMRQQERNRTVQALRNGRVRLLVATDVAARGIDVPDVTHVINFDLPRQAEDYVHRIGRTGRAGNTGNAFSLYTRHEWGLVRGIEGYTQTRAVEHVIPGLEPRELPKRPAGGPGGAPGGRPRKSFGGHGGGFKQGGFKQGGFGGDRKPEGGFRADGPRGEGPRGERGDRPEGGFKKFGGPRPEGQHRGEGHRQDRPARAHGAGHGGGGNGGGFHPLDGAKPARDGARKHGNGPRPARVQSDGGTGGLRRPRSSAN</sequence>
<keyword evidence="2 7" id="KW-0378">Hydrolase</keyword>
<accession>A0A560H4B6</accession>
<protein>
    <submittedName>
        <fullName evidence="12">Superfamily II DNA/RNA helicase</fullName>
    </submittedName>
</protein>
<dbReference type="GO" id="GO:0005524">
    <property type="term" value="F:ATP binding"/>
    <property type="evidence" value="ECO:0007669"/>
    <property type="project" value="UniProtKB-KW"/>
</dbReference>
<dbReference type="CDD" id="cd18787">
    <property type="entry name" value="SF2_C_DEAD"/>
    <property type="match status" value="1"/>
</dbReference>
<dbReference type="InterPro" id="IPR001650">
    <property type="entry name" value="Helicase_C-like"/>
</dbReference>
<dbReference type="InterPro" id="IPR011545">
    <property type="entry name" value="DEAD/DEAH_box_helicase_dom"/>
</dbReference>
<feature type="domain" description="DEAD-box RNA helicase Q" evidence="11">
    <location>
        <begin position="53"/>
        <end position="81"/>
    </location>
</feature>
<feature type="compositionally biased region" description="Gly residues" evidence="8">
    <location>
        <begin position="459"/>
        <end position="476"/>
    </location>
</feature>
<evidence type="ECO:0000256" key="7">
    <source>
        <dbReference type="RuleBase" id="RU000492"/>
    </source>
</evidence>
<dbReference type="PANTHER" id="PTHR47959:SF17">
    <property type="entry name" value="ATP-DEPENDENT RNA HELICASE DEAD BOX FAMILY"/>
    <property type="match status" value="1"/>
</dbReference>
<evidence type="ECO:0000256" key="8">
    <source>
        <dbReference type="SAM" id="MobiDB-lite"/>
    </source>
</evidence>
<keyword evidence="3 7" id="KW-0347">Helicase</keyword>
<evidence type="ECO:0000256" key="1">
    <source>
        <dbReference type="ARBA" id="ARBA00022741"/>
    </source>
</evidence>
<evidence type="ECO:0000259" key="9">
    <source>
        <dbReference type="PROSITE" id="PS51192"/>
    </source>
</evidence>
<dbReference type="SMART" id="SM00490">
    <property type="entry name" value="HELICc"/>
    <property type="match status" value="1"/>
</dbReference>
<evidence type="ECO:0000256" key="6">
    <source>
        <dbReference type="PROSITE-ProRule" id="PRU00552"/>
    </source>
</evidence>
<dbReference type="InterPro" id="IPR014001">
    <property type="entry name" value="Helicase_ATP-bd"/>
</dbReference>
<dbReference type="Pfam" id="PF00270">
    <property type="entry name" value="DEAD"/>
    <property type="match status" value="1"/>
</dbReference>
<proteinExistence type="inferred from homology"/>
<evidence type="ECO:0000256" key="5">
    <source>
        <dbReference type="ARBA" id="ARBA00038437"/>
    </source>
</evidence>
<dbReference type="InterPro" id="IPR044742">
    <property type="entry name" value="DEAD/DEAH_RhlB"/>
</dbReference>
<keyword evidence="13" id="KW-1185">Reference proteome</keyword>
<evidence type="ECO:0000313" key="12">
    <source>
        <dbReference type="EMBL" id="TWB40554.1"/>
    </source>
</evidence>
<dbReference type="Pfam" id="PF00271">
    <property type="entry name" value="Helicase_C"/>
    <property type="match status" value="1"/>
</dbReference>
<evidence type="ECO:0000256" key="3">
    <source>
        <dbReference type="ARBA" id="ARBA00022806"/>
    </source>
</evidence>
<dbReference type="Gene3D" id="3.40.50.300">
    <property type="entry name" value="P-loop containing nucleotide triphosphate hydrolases"/>
    <property type="match status" value="2"/>
</dbReference>
<feature type="domain" description="Helicase C-terminal" evidence="10">
    <location>
        <begin position="291"/>
        <end position="437"/>
    </location>
</feature>
<dbReference type="SUPFAM" id="SSF52540">
    <property type="entry name" value="P-loop containing nucleoside triphosphate hydrolases"/>
    <property type="match status" value="1"/>
</dbReference>
<dbReference type="CDD" id="cd00268">
    <property type="entry name" value="DEADc"/>
    <property type="match status" value="1"/>
</dbReference>
<name>A0A560H4B6_9PROT</name>
<dbReference type="PROSITE" id="PS51192">
    <property type="entry name" value="HELICASE_ATP_BIND_1"/>
    <property type="match status" value="1"/>
</dbReference>
<feature type="short sequence motif" description="Q motif" evidence="6">
    <location>
        <begin position="53"/>
        <end position="81"/>
    </location>
</feature>
<keyword evidence="1 7" id="KW-0547">Nucleotide-binding</keyword>
<organism evidence="12 13">
    <name type="scientific">Nitrospirillum amazonense</name>
    <dbReference type="NCBI Taxonomy" id="28077"/>
    <lineage>
        <taxon>Bacteria</taxon>
        <taxon>Pseudomonadati</taxon>
        <taxon>Pseudomonadota</taxon>
        <taxon>Alphaproteobacteria</taxon>
        <taxon>Rhodospirillales</taxon>
        <taxon>Azospirillaceae</taxon>
        <taxon>Nitrospirillum</taxon>
    </lineage>
</organism>
<dbReference type="InterPro" id="IPR050079">
    <property type="entry name" value="DEAD_box_RNA_helicase"/>
</dbReference>
<reference evidence="12 13" key="1">
    <citation type="submission" date="2019-06" db="EMBL/GenBank/DDBJ databases">
        <title>Genomic Encyclopedia of Type Strains, Phase IV (KMG-V): Genome sequencing to study the core and pangenomes of soil and plant-associated prokaryotes.</title>
        <authorList>
            <person name="Whitman W."/>
        </authorList>
    </citation>
    <scope>NUCLEOTIDE SEQUENCE [LARGE SCALE GENOMIC DNA]</scope>
    <source>
        <strain evidence="12 13">BR 11622</strain>
    </source>
</reference>
<feature type="compositionally biased region" description="Gly residues" evidence="8">
    <location>
        <begin position="535"/>
        <end position="546"/>
    </location>
</feature>
<dbReference type="GO" id="GO:0016787">
    <property type="term" value="F:hydrolase activity"/>
    <property type="evidence" value="ECO:0007669"/>
    <property type="project" value="UniProtKB-KW"/>
</dbReference>
<dbReference type="AlphaFoldDB" id="A0A560H4B6"/>
<evidence type="ECO:0000256" key="4">
    <source>
        <dbReference type="ARBA" id="ARBA00022840"/>
    </source>
</evidence>
<dbReference type="SMART" id="SM00487">
    <property type="entry name" value="DEXDc"/>
    <property type="match status" value="1"/>
</dbReference>
<comment type="similarity">
    <text evidence="5 7">Belongs to the DEAD box helicase family.</text>
</comment>
<dbReference type="InterPro" id="IPR000629">
    <property type="entry name" value="RNA-helicase_DEAD-box_CS"/>
</dbReference>
<evidence type="ECO:0000256" key="2">
    <source>
        <dbReference type="ARBA" id="ARBA00022801"/>
    </source>
</evidence>
<dbReference type="PANTHER" id="PTHR47959">
    <property type="entry name" value="ATP-DEPENDENT RNA HELICASE RHLE-RELATED"/>
    <property type="match status" value="1"/>
</dbReference>
<feature type="domain" description="Helicase ATP-binding" evidence="9">
    <location>
        <begin position="84"/>
        <end position="264"/>
    </location>
</feature>
<dbReference type="InterPro" id="IPR027417">
    <property type="entry name" value="P-loop_NTPase"/>
</dbReference>
<comment type="caution">
    <text evidence="12">The sequence shown here is derived from an EMBL/GenBank/DDBJ whole genome shotgun (WGS) entry which is preliminary data.</text>
</comment>
<feature type="compositionally biased region" description="Basic and acidic residues" evidence="8">
    <location>
        <begin position="516"/>
        <end position="530"/>
    </location>
</feature>
<gene>
    <name evidence="12" type="ORF">FBZ90_109157</name>
</gene>
<evidence type="ECO:0000259" key="10">
    <source>
        <dbReference type="PROSITE" id="PS51194"/>
    </source>
</evidence>
<keyword evidence="4 7" id="KW-0067">ATP-binding</keyword>
<evidence type="ECO:0000259" key="11">
    <source>
        <dbReference type="PROSITE" id="PS51195"/>
    </source>
</evidence>
<evidence type="ECO:0000313" key="13">
    <source>
        <dbReference type="Proteomes" id="UP000315751"/>
    </source>
</evidence>
<feature type="compositionally biased region" description="Basic and acidic residues" evidence="8">
    <location>
        <begin position="477"/>
        <end position="507"/>
    </location>
</feature>
<dbReference type="GO" id="GO:0003676">
    <property type="term" value="F:nucleic acid binding"/>
    <property type="evidence" value="ECO:0007669"/>
    <property type="project" value="InterPro"/>
</dbReference>
<dbReference type="PROSITE" id="PS00039">
    <property type="entry name" value="DEAD_ATP_HELICASE"/>
    <property type="match status" value="1"/>
</dbReference>
<dbReference type="GO" id="GO:0005829">
    <property type="term" value="C:cytosol"/>
    <property type="evidence" value="ECO:0007669"/>
    <property type="project" value="TreeGrafter"/>
</dbReference>